<reference evidence="1" key="1">
    <citation type="journal article" date="2014" name="Front. Microbiol.">
        <title>High frequency of phylogenetically diverse reductive dehalogenase-homologous genes in deep subseafloor sedimentary metagenomes.</title>
        <authorList>
            <person name="Kawai M."/>
            <person name="Futagami T."/>
            <person name="Toyoda A."/>
            <person name="Takaki Y."/>
            <person name="Nishi S."/>
            <person name="Hori S."/>
            <person name="Arai W."/>
            <person name="Tsubouchi T."/>
            <person name="Morono Y."/>
            <person name="Uchiyama I."/>
            <person name="Ito T."/>
            <person name="Fujiyama A."/>
            <person name="Inagaki F."/>
            <person name="Takami H."/>
        </authorList>
    </citation>
    <scope>NUCLEOTIDE SEQUENCE</scope>
    <source>
        <strain evidence="1">Expedition CK06-06</strain>
    </source>
</reference>
<accession>X1U778</accession>
<evidence type="ECO:0000313" key="1">
    <source>
        <dbReference type="EMBL" id="GAJ13349.1"/>
    </source>
</evidence>
<comment type="caution">
    <text evidence="1">The sequence shown here is derived from an EMBL/GenBank/DDBJ whole genome shotgun (WGS) entry which is preliminary data.</text>
</comment>
<dbReference type="EMBL" id="BARW01025869">
    <property type="protein sequence ID" value="GAJ13349.1"/>
    <property type="molecule type" value="Genomic_DNA"/>
</dbReference>
<protein>
    <submittedName>
        <fullName evidence="1">Uncharacterized protein</fullName>
    </submittedName>
</protein>
<name>X1U778_9ZZZZ</name>
<proteinExistence type="predicted"/>
<dbReference type="AlphaFoldDB" id="X1U778"/>
<gene>
    <name evidence="1" type="ORF">S12H4_42304</name>
</gene>
<organism evidence="1">
    <name type="scientific">marine sediment metagenome</name>
    <dbReference type="NCBI Taxonomy" id="412755"/>
    <lineage>
        <taxon>unclassified sequences</taxon>
        <taxon>metagenomes</taxon>
        <taxon>ecological metagenomes</taxon>
    </lineage>
</organism>
<feature type="non-terminal residue" evidence="1">
    <location>
        <position position="120"/>
    </location>
</feature>
<sequence length="120" mass="13940">MFDLDTLRQMNEQAHREAVERANENSQGAARTAYSPVFPLSILARRLVVGPPSLRHLIDLIENSEAVASFLELVREYLPEHETFIMDQDEDGRIREFAHYFNERYFPLSDNLEMNELTLG</sequence>